<evidence type="ECO:0000313" key="1">
    <source>
        <dbReference type="EMBL" id="KAK7264289.1"/>
    </source>
</evidence>
<dbReference type="AlphaFoldDB" id="A0AAN9EWD2"/>
<name>A0AAN9EWD2_CLITE</name>
<sequence>MENGRSVEAKEINRGVNDAGLQGASNLAEDEERERLHSVTGLALGKRGDDVKHAALALHNWVFLPFSPFGWNATYVLPILPSFSLALIHQIRGNADTSLSEDTLRLARKESTSVALNMDEVGAGKPKMMREEEA</sequence>
<reference evidence="1 2" key="1">
    <citation type="submission" date="2024-01" db="EMBL/GenBank/DDBJ databases">
        <title>The genomes of 5 underutilized Papilionoideae crops provide insights into root nodulation and disease resistance.</title>
        <authorList>
            <person name="Yuan L."/>
        </authorList>
    </citation>
    <scope>NUCLEOTIDE SEQUENCE [LARGE SCALE GENOMIC DNA]</scope>
    <source>
        <strain evidence="1">LY-2023</strain>
        <tissue evidence="1">Leaf</tissue>
    </source>
</reference>
<organism evidence="1 2">
    <name type="scientific">Clitoria ternatea</name>
    <name type="common">Butterfly pea</name>
    <dbReference type="NCBI Taxonomy" id="43366"/>
    <lineage>
        <taxon>Eukaryota</taxon>
        <taxon>Viridiplantae</taxon>
        <taxon>Streptophyta</taxon>
        <taxon>Embryophyta</taxon>
        <taxon>Tracheophyta</taxon>
        <taxon>Spermatophyta</taxon>
        <taxon>Magnoliopsida</taxon>
        <taxon>eudicotyledons</taxon>
        <taxon>Gunneridae</taxon>
        <taxon>Pentapetalae</taxon>
        <taxon>rosids</taxon>
        <taxon>fabids</taxon>
        <taxon>Fabales</taxon>
        <taxon>Fabaceae</taxon>
        <taxon>Papilionoideae</taxon>
        <taxon>50 kb inversion clade</taxon>
        <taxon>NPAAA clade</taxon>
        <taxon>indigoferoid/millettioid clade</taxon>
        <taxon>Phaseoleae</taxon>
        <taxon>Clitoria</taxon>
    </lineage>
</organism>
<comment type="caution">
    <text evidence="1">The sequence shown here is derived from an EMBL/GenBank/DDBJ whole genome shotgun (WGS) entry which is preliminary data.</text>
</comment>
<dbReference type="EMBL" id="JAYKXN010000008">
    <property type="protein sequence ID" value="KAK7264289.1"/>
    <property type="molecule type" value="Genomic_DNA"/>
</dbReference>
<evidence type="ECO:0000313" key="2">
    <source>
        <dbReference type="Proteomes" id="UP001359559"/>
    </source>
</evidence>
<proteinExistence type="predicted"/>
<gene>
    <name evidence="1" type="ORF">RJT34_31896</name>
</gene>
<accession>A0AAN9EWD2</accession>
<keyword evidence="2" id="KW-1185">Reference proteome</keyword>
<dbReference type="Proteomes" id="UP001359559">
    <property type="component" value="Unassembled WGS sequence"/>
</dbReference>
<protein>
    <submittedName>
        <fullName evidence="1">Uncharacterized protein</fullName>
    </submittedName>
</protein>